<evidence type="ECO:0000313" key="6">
    <source>
        <dbReference type="EMBL" id="CAH3022172.1"/>
    </source>
</evidence>
<dbReference type="PROSITE" id="PS50865">
    <property type="entry name" value="ZF_MYND_2"/>
    <property type="match status" value="2"/>
</dbReference>
<evidence type="ECO:0000256" key="1">
    <source>
        <dbReference type="ARBA" id="ARBA00022723"/>
    </source>
</evidence>
<dbReference type="SUPFAM" id="SSF144232">
    <property type="entry name" value="HIT/MYND zinc finger-like"/>
    <property type="match status" value="2"/>
</dbReference>
<dbReference type="InterPro" id="IPR024119">
    <property type="entry name" value="TF_DEAF-1"/>
</dbReference>
<evidence type="ECO:0000256" key="3">
    <source>
        <dbReference type="ARBA" id="ARBA00022833"/>
    </source>
</evidence>
<evidence type="ECO:0000256" key="2">
    <source>
        <dbReference type="ARBA" id="ARBA00022771"/>
    </source>
</evidence>
<keyword evidence="7" id="KW-1185">Reference proteome</keyword>
<protein>
    <recommendedName>
        <fullName evidence="5">MYND-type domain-containing protein</fullName>
    </recommendedName>
</protein>
<proteinExistence type="predicted"/>
<dbReference type="Pfam" id="PF14737">
    <property type="entry name" value="DUF4470"/>
    <property type="match status" value="1"/>
</dbReference>
<dbReference type="Gene3D" id="6.10.140.2220">
    <property type="match status" value="2"/>
</dbReference>
<feature type="domain" description="MYND-type" evidence="5">
    <location>
        <begin position="52"/>
        <end position="90"/>
    </location>
</feature>
<dbReference type="PANTHER" id="PTHR10237">
    <property type="entry name" value="DEFORMED EPIDERMAL AUTOREGULATORY FACTOR 1 HOMOLOG SUPPRESSIN"/>
    <property type="match status" value="1"/>
</dbReference>
<accession>A0ABN8LYC8</accession>
<dbReference type="PROSITE" id="PS01360">
    <property type="entry name" value="ZF_MYND_1"/>
    <property type="match status" value="1"/>
</dbReference>
<comment type="caution">
    <text evidence="6">The sequence shown here is derived from an EMBL/GenBank/DDBJ whole genome shotgun (WGS) entry which is preliminary data.</text>
</comment>
<dbReference type="EMBL" id="CALNXI010000209">
    <property type="protein sequence ID" value="CAH3022172.1"/>
    <property type="molecule type" value="Genomic_DNA"/>
</dbReference>
<evidence type="ECO:0000313" key="7">
    <source>
        <dbReference type="Proteomes" id="UP001159427"/>
    </source>
</evidence>
<name>A0ABN8LYC8_9CNID</name>
<keyword evidence="3" id="KW-0862">Zinc</keyword>
<sequence>MNRAGHCWRCEVVCTQKCSRCRVAFYCSKACQIRDKWRHQPDCDAAALKMRCFACNNEQEGMMTCTNCLKAHYCGRECQREDWRRHKTFCEMTVDQTLALVHKIKEVLQIKNSFKGLFATCYWGNVPAVDLLNLSMNEGEEYSNPLALLLCGVGDPRNVLLSIASLPDVYTQQVSFVLNDICPCTLARIVLLLYMLYKGGDNIFHAMIRIWYSVCISEEDFVLLTSSLRDLATTNELSSLTKGVMEISAEQMEQLRSVWTAWLRLSEREGPWVSNERKMVFSADRPEVQIGLPRYLDTIPKPHRNSAKEYFDTGIFPSTANPTEELTRQNPTLTGRVLSPLTECADFHYSMTSDLHPFTGWDYKAIKKICYYDSLPEMYTMYVSQILQKSLENMNAGRVKFRFILCDALEIEAHLPAIITYDRITTSNLWDYLPISVLLTKMKRFLNRSNPHAVLLTETINMPNVLPEIVEKLPNSCIDLLHERAVKDTQDPEMVFSSGNSTVIEYLNLSDEFVMYLRASLLVSCTEKELAAFDRKKKIPSVKSLVRSLGLYLRDFIRNENTVFPFKWAVNCRRVNMMSGYIRTLEWKLISTLDKAAAK</sequence>
<dbReference type="Proteomes" id="UP001159427">
    <property type="component" value="Unassembled WGS sequence"/>
</dbReference>
<organism evidence="6 7">
    <name type="scientific">Porites evermanni</name>
    <dbReference type="NCBI Taxonomy" id="104178"/>
    <lineage>
        <taxon>Eukaryota</taxon>
        <taxon>Metazoa</taxon>
        <taxon>Cnidaria</taxon>
        <taxon>Anthozoa</taxon>
        <taxon>Hexacorallia</taxon>
        <taxon>Scleractinia</taxon>
        <taxon>Fungiina</taxon>
        <taxon>Poritidae</taxon>
        <taxon>Porites</taxon>
    </lineage>
</organism>
<dbReference type="Pfam" id="PF01753">
    <property type="entry name" value="zf-MYND"/>
    <property type="match status" value="1"/>
</dbReference>
<reference evidence="6 7" key="1">
    <citation type="submission" date="2022-05" db="EMBL/GenBank/DDBJ databases">
        <authorList>
            <consortium name="Genoscope - CEA"/>
            <person name="William W."/>
        </authorList>
    </citation>
    <scope>NUCLEOTIDE SEQUENCE [LARGE SCALE GENOMIC DNA]</scope>
</reference>
<keyword evidence="2 4" id="KW-0863">Zinc-finger</keyword>
<dbReference type="PANTHER" id="PTHR10237:SF15">
    <property type="entry name" value="LD37257P"/>
    <property type="match status" value="1"/>
</dbReference>
<evidence type="ECO:0000259" key="5">
    <source>
        <dbReference type="PROSITE" id="PS50865"/>
    </source>
</evidence>
<gene>
    <name evidence="6" type="ORF">PEVE_00014435</name>
</gene>
<dbReference type="InterPro" id="IPR027974">
    <property type="entry name" value="DUF4470"/>
</dbReference>
<feature type="domain" description="MYND-type" evidence="5">
    <location>
        <begin position="7"/>
        <end position="43"/>
    </location>
</feature>
<keyword evidence="1" id="KW-0479">Metal-binding</keyword>
<dbReference type="InterPro" id="IPR002893">
    <property type="entry name" value="Znf_MYND"/>
</dbReference>
<evidence type="ECO:0000256" key="4">
    <source>
        <dbReference type="PROSITE-ProRule" id="PRU00134"/>
    </source>
</evidence>